<accession>A0A0F8XYR7</accession>
<comment type="caution">
    <text evidence="1">The sequence shown here is derived from an EMBL/GenBank/DDBJ whole genome shotgun (WGS) entry which is preliminary data.</text>
</comment>
<dbReference type="PROSITE" id="PS51257">
    <property type="entry name" value="PROKAR_LIPOPROTEIN"/>
    <property type="match status" value="1"/>
</dbReference>
<dbReference type="AlphaFoldDB" id="A0A0F8XYR7"/>
<protein>
    <submittedName>
        <fullName evidence="1">Uncharacterized protein</fullName>
    </submittedName>
</protein>
<dbReference type="EMBL" id="LAZR01060094">
    <property type="protein sequence ID" value="KKK66405.1"/>
    <property type="molecule type" value="Genomic_DNA"/>
</dbReference>
<organism evidence="1">
    <name type="scientific">marine sediment metagenome</name>
    <dbReference type="NCBI Taxonomy" id="412755"/>
    <lineage>
        <taxon>unclassified sequences</taxon>
        <taxon>metagenomes</taxon>
        <taxon>ecological metagenomes</taxon>
    </lineage>
</organism>
<reference evidence="1" key="1">
    <citation type="journal article" date="2015" name="Nature">
        <title>Complex archaea that bridge the gap between prokaryotes and eukaryotes.</title>
        <authorList>
            <person name="Spang A."/>
            <person name="Saw J.H."/>
            <person name="Jorgensen S.L."/>
            <person name="Zaremba-Niedzwiedzka K."/>
            <person name="Martijn J."/>
            <person name="Lind A.E."/>
            <person name="van Eijk R."/>
            <person name="Schleper C."/>
            <person name="Guy L."/>
            <person name="Ettema T.J."/>
        </authorList>
    </citation>
    <scope>NUCLEOTIDE SEQUENCE</scope>
</reference>
<gene>
    <name evidence="1" type="ORF">LCGC14_2964410</name>
</gene>
<evidence type="ECO:0000313" key="1">
    <source>
        <dbReference type="EMBL" id="KKK66405.1"/>
    </source>
</evidence>
<name>A0A0F8XYR7_9ZZZZ</name>
<sequence length="55" mass="6156">MDVWVTKELAVELIEFNSFGAGFAAGSSCFSWITDRAQLYGENNVIEIRVVIDDQ</sequence>
<proteinExistence type="predicted"/>